<sequence length="138" mass="16245">MPLSEKSKYSSYEVHPEHKIKQGTDFIIKAFELDAENHFNTIDNYETLYEAFIHAIKVRTGKLPQTTPFLNLNLRYDDENLLYYSLILALCLSKDTTAMNELAENIYKRYVVGINEIKENIQKIYNYDRAENLKNRLS</sequence>
<name>A0A085B8W5_9FLAO</name>
<evidence type="ECO:0000313" key="1">
    <source>
        <dbReference type="EMBL" id="KFC18910.1"/>
    </source>
</evidence>
<protein>
    <submittedName>
        <fullName evidence="1">Uncharacterized protein</fullName>
    </submittedName>
</protein>
<dbReference type="RefSeq" id="WP_034978118.1">
    <property type="nucleotide sequence ID" value="NZ_FOFI01000005.1"/>
</dbReference>
<organism evidence="1 2">
    <name type="scientific">Epilithonimonas lactis</name>
    <dbReference type="NCBI Taxonomy" id="421072"/>
    <lineage>
        <taxon>Bacteria</taxon>
        <taxon>Pseudomonadati</taxon>
        <taxon>Bacteroidota</taxon>
        <taxon>Flavobacteriia</taxon>
        <taxon>Flavobacteriales</taxon>
        <taxon>Weeksellaceae</taxon>
        <taxon>Chryseobacterium group</taxon>
        <taxon>Epilithonimonas</taxon>
    </lineage>
</organism>
<dbReference type="EMBL" id="JPLY01000005">
    <property type="protein sequence ID" value="KFC18910.1"/>
    <property type="molecule type" value="Genomic_DNA"/>
</dbReference>
<dbReference type="Proteomes" id="UP000028623">
    <property type="component" value="Unassembled WGS sequence"/>
</dbReference>
<gene>
    <name evidence="1" type="ORF">IO89_15365</name>
</gene>
<dbReference type="AlphaFoldDB" id="A0A085B8W5"/>
<comment type="caution">
    <text evidence="1">The sequence shown here is derived from an EMBL/GenBank/DDBJ whole genome shotgun (WGS) entry which is preliminary data.</text>
</comment>
<keyword evidence="2" id="KW-1185">Reference proteome</keyword>
<reference evidence="1 2" key="1">
    <citation type="submission" date="2014-07" db="EMBL/GenBank/DDBJ databases">
        <title>Epilithonimonas lactis LMG 22401 Genome.</title>
        <authorList>
            <person name="Pipes S.E."/>
            <person name="Stropko S.J."/>
        </authorList>
    </citation>
    <scope>NUCLEOTIDE SEQUENCE [LARGE SCALE GENOMIC DNA]</scope>
    <source>
        <strain evidence="1 2">LMG 24401</strain>
    </source>
</reference>
<evidence type="ECO:0000313" key="2">
    <source>
        <dbReference type="Proteomes" id="UP000028623"/>
    </source>
</evidence>
<accession>A0A085B8W5</accession>
<proteinExistence type="predicted"/>